<dbReference type="InterPro" id="IPR013783">
    <property type="entry name" value="Ig-like_fold"/>
</dbReference>
<dbReference type="Pfam" id="PF19078">
    <property type="entry name" value="Big_12"/>
    <property type="match status" value="2"/>
</dbReference>
<dbReference type="InterPro" id="IPR006626">
    <property type="entry name" value="PbH1"/>
</dbReference>
<dbReference type="Gene3D" id="2.160.20.10">
    <property type="entry name" value="Single-stranded right-handed beta-helix, Pectin lyase-like"/>
    <property type="match status" value="2"/>
</dbReference>
<feature type="domain" description="Bacterial Ig-like" evidence="1">
    <location>
        <begin position="1430"/>
        <end position="1471"/>
    </location>
</feature>
<dbReference type="Pfam" id="PF19077">
    <property type="entry name" value="Big_13"/>
    <property type="match status" value="1"/>
</dbReference>
<proteinExistence type="predicted"/>
<dbReference type="InterPro" id="IPR012334">
    <property type="entry name" value="Pectin_lyas_fold"/>
</dbReference>
<dbReference type="Gene3D" id="2.60.40.10">
    <property type="entry name" value="Immunoglobulins"/>
    <property type="match status" value="2"/>
</dbReference>
<reference evidence="3 4" key="1">
    <citation type="submission" date="2018-12" db="EMBL/GenBank/DDBJ databases">
        <title>Genome Sequence of Candidatus Viridilinea halotolerans isolated from saline sulfide-rich spring.</title>
        <authorList>
            <person name="Grouzdev D.S."/>
            <person name="Burganskaya E.I."/>
            <person name="Krutkina M.S."/>
            <person name="Sukhacheva M.V."/>
            <person name="Gorlenko V.M."/>
        </authorList>
    </citation>
    <scope>NUCLEOTIDE SEQUENCE [LARGE SCALE GENOMIC DNA]</scope>
    <source>
        <strain evidence="3">Chok-6</strain>
    </source>
</reference>
<dbReference type="EMBL" id="RSAS01000907">
    <property type="protein sequence ID" value="RRR65850.1"/>
    <property type="molecule type" value="Genomic_DNA"/>
</dbReference>
<dbReference type="InterPro" id="IPR044016">
    <property type="entry name" value="Big_13"/>
</dbReference>
<feature type="domain" description="Bacterial Ig-like" evidence="2">
    <location>
        <begin position="1000"/>
        <end position="1089"/>
    </location>
</feature>
<evidence type="ECO:0008006" key="5">
    <source>
        <dbReference type="Google" id="ProtNLM"/>
    </source>
</evidence>
<organism evidence="3 4">
    <name type="scientific">Candidatus Viridilinea halotolerans</name>
    <dbReference type="NCBI Taxonomy" id="2491704"/>
    <lineage>
        <taxon>Bacteria</taxon>
        <taxon>Bacillati</taxon>
        <taxon>Chloroflexota</taxon>
        <taxon>Chloroflexia</taxon>
        <taxon>Chloroflexales</taxon>
        <taxon>Chloroflexineae</taxon>
        <taxon>Oscillochloridaceae</taxon>
        <taxon>Candidatus Viridilinea</taxon>
    </lineage>
</organism>
<dbReference type="NCBIfam" id="NF047446">
    <property type="entry name" value="barrel_OmpL47"/>
    <property type="match status" value="1"/>
</dbReference>
<dbReference type="SUPFAM" id="SSF51126">
    <property type="entry name" value="Pectin lyase-like"/>
    <property type="match status" value="3"/>
</dbReference>
<dbReference type="InterPro" id="IPR058094">
    <property type="entry name" value="Ig-like_OmpL47-like"/>
</dbReference>
<name>A0A426TR31_9CHLR</name>
<protein>
    <recommendedName>
        <fullName evidence="5">DUF1565 domain-containing protein</fullName>
    </recommendedName>
</protein>
<dbReference type="NCBIfam" id="NF041518">
    <property type="entry name" value="choice_anch_Q"/>
    <property type="match status" value="2"/>
</dbReference>
<dbReference type="SMART" id="SM00710">
    <property type="entry name" value="PbH1"/>
    <property type="match status" value="16"/>
</dbReference>
<evidence type="ECO:0000313" key="4">
    <source>
        <dbReference type="Proteomes" id="UP000280307"/>
    </source>
</evidence>
<dbReference type="Proteomes" id="UP000280307">
    <property type="component" value="Unassembled WGS sequence"/>
</dbReference>
<comment type="caution">
    <text evidence="3">The sequence shown here is derived from an EMBL/GenBank/DDBJ whole genome shotgun (WGS) entry which is preliminary data.</text>
</comment>
<accession>A0A426TR31</accession>
<dbReference type="PANTHER" id="PTHR34677">
    <property type="match status" value="1"/>
</dbReference>
<dbReference type="InterPro" id="IPR059226">
    <property type="entry name" value="Choice_anch_Q_dom"/>
</dbReference>
<evidence type="ECO:0000259" key="2">
    <source>
        <dbReference type="Pfam" id="PF19078"/>
    </source>
</evidence>
<gene>
    <name evidence="3" type="ORF">EI684_21935</name>
</gene>
<evidence type="ECO:0000259" key="1">
    <source>
        <dbReference type="Pfam" id="PF19077"/>
    </source>
</evidence>
<feature type="domain" description="Bacterial Ig-like" evidence="2">
    <location>
        <begin position="1095"/>
        <end position="1186"/>
    </location>
</feature>
<sequence>MHAHAHQKMVRQAVPLRGYLTFVVVTALLFAAALFVPVASATGTILRVQAGASGANNGTSWANAFPTLQDALAVATSGQQIWVAAGTYYPDEGAGQSNNDRSATFLLRPGVAIYGGFAGTETTLEQRDWLANLTILSGDLDQNDTPNFGNRDNNAYHVVTGANNATLNGFTITGGNANGSDPNDRGGGIYNNNVSPTLRNLTISGNRATSVGGGVYNNSSTPSFSNVTISGNQASGGGGVFNSSSNASFANITISGNRATNDGGGVFNNGGTPSFSNVTLSGNRAIYQGGGVYNWGGTPNFSNSIIWGNSSQVFNNSSTPTYSYSLVQGLTPGGTGNLPGTTNPRFVNPIAFTEAPTTTGNYRLLPTSPVRDVGNNAANSTSTDLDGNPRVSNGTIDLGPYEFQVLTGTIFYVDKSRPDDDGTGTSWDQAFRNLQTALLLAGSGAEIWVAAGTYYPDEGAGQINNDRSATFLLRAGLAVYGGFVGHETALEQRDWLANLTILSGDLQQNDAPNFGNRGDNAYSVVTGANNATLDGFTLTAGNADGAWPNNIGGGIYNPNVSPTLRNLTISGNQASGGGGGVYNSGGTPSFSNVTVIGNRANNSGGGVYNNGGTPSFSNVTISGNQANLGGGVLNNNSNASFTNVTLSGNQGGGVVNQGGTSSFSNVTISDNQGGGVVNQGGTPSFSNVTISGNQASGGGGVYNSSGGTPSFSNVTISGNQANWNGGGVYNWNSSPIFTNVTISGNQATNDGGGVYNNGGTPSFSNVTLSGNQAIGGGGVYNAGGTPSFANSIIWGNNSQVSGSATYSYSLVEGETLGGTNLPGTTNPRFVNPILATAAPTTIGNYRLQLTSSLINAGDNGANSSLSDLDGNPRIVGGTIDLGPYEVPFPSVLSVSRASASPTNAATVAFTVAFNMPVSGVDAGDFVLATTDGQNGATISSVTGSATTWVVSVTTVAEAEGMIGLNLVDNDTIVTTDSPPVPLGGSGAGNGNFTGEVYTVDRVAPTVTLSSSAPNPTNSTIPITATFSENVSGFVAGDVTVTNGSASGFTGSGATYNFTVTATNQGEVTINVAANVATDAAGNGNTAATALSRTYDSLAPTVTLSSPAPNPTNSSTIPVTVTFSKAVSNFVTTDVTVTNGSVSGFTGSGATYNFTVTATNQGEVTINVAANVAQDAAGNGNTAATELTRTYDSVAPSVTLDAPTVINAANAASYPISGTCTSGDGAVSVALGSANGSGACDEGNFSLTLDLRDLADGTHTISVSQTDAAGNEGSANADVLKDTVAPTLTISAPALPLSNSGPVSYTVSVDGAASYRLAVGDVTLHATGTATGSVTISGSGPAFVVTIGSLTGDGTLAISIAAGAALDAAGNPSSAAGPSASFTVDNTPPSASVVSGPPATSNLTPTWTWTAQGGGNGSFRYQLNDGAFVETTATSFTPSSPLAEGSHTLHVQERDDAGNWSASGSFTILIDTSLPNITISSTAPITAATVASYVISGSCSSDAGMVELAIGTLNRTAPCDNASYRVTLDVSSLADSAALTINASQSDAAGNTGRAVANVIKDTVAPTTTISSGPSDPSSSGSATFVFTANDGAGSGVASFACALNDAPFAPCSSPVTLSDLAPGNYTFAVRALDQVGNQEEVATTWRWSVSAPEAPPTRYHAFLPLVMRPSAPVVVARPDLVVEAITSSNGDLSITIANLGPVASSGGFWLDLAINPTRAPVAVNDGWDAVGNHGLAWAITRPLAAGERLTLRIGDRFYRADYSRHSGSIAAGALLYAHVDAISLTSEHGGIYENHEASGGSYNNILGPVIAASSISLTAAPGSAPAASDGWEVPLR</sequence>
<dbReference type="PANTHER" id="PTHR34677:SF3">
    <property type="entry name" value="BACTERIAL IG-LIKE DOMAIN-CONTAINING PROTEIN"/>
    <property type="match status" value="1"/>
</dbReference>
<dbReference type="InterPro" id="IPR011050">
    <property type="entry name" value="Pectin_lyase_fold/virulence"/>
</dbReference>
<evidence type="ECO:0000313" key="3">
    <source>
        <dbReference type="EMBL" id="RRR65850.1"/>
    </source>
</evidence>
<dbReference type="InterPro" id="IPR044048">
    <property type="entry name" value="Big_12"/>
</dbReference>